<evidence type="ECO:0000313" key="2">
    <source>
        <dbReference type="Proteomes" id="UP001157502"/>
    </source>
</evidence>
<dbReference type="EMBL" id="CM055736">
    <property type="protein sequence ID" value="KAJ8006778.1"/>
    <property type="molecule type" value="Genomic_DNA"/>
</dbReference>
<evidence type="ECO:0000313" key="1">
    <source>
        <dbReference type="EMBL" id="KAJ8006778.1"/>
    </source>
</evidence>
<accession>A0ACC2GSQ7</accession>
<sequence length="158" mass="17565">MDPANLIPGQEMDTHQLHQALSHQGALVGQHIQALYHLMTGMGRVFDHPVRGSVAANRLLTAHQCSLSVADYMVQFRITAAEVGWNDDVPQGPFKNGQCDRIKDELAPRNDSGNLNELITLAIRLDSRLSEHLRESASRAPSTSSFRLPWCTLVYHRG</sequence>
<proteinExistence type="predicted"/>
<keyword evidence="2" id="KW-1185">Reference proteome</keyword>
<comment type="caution">
    <text evidence="1">The sequence shown here is derived from an EMBL/GenBank/DDBJ whole genome shotgun (WGS) entry which is preliminary data.</text>
</comment>
<organism evidence="1 2">
    <name type="scientific">Dallia pectoralis</name>
    <name type="common">Alaska blackfish</name>
    <dbReference type="NCBI Taxonomy" id="75939"/>
    <lineage>
        <taxon>Eukaryota</taxon>
        <taxon>Metazoa</taxon>
        <taxon>Chordata</taxon>
        <taxon>Craniata</taxon>
        <taxon>Vertebrata</taxon>
        <taxon>Euteleostomi</taxon>
        <taxon>Actinopterygii</taxon>
        <taxon>Neopterygii</taxon>
        <taxon>Teleostei</taxon>
        <taxon>Protacanthopterygii</taxon>
        <taxon>Esociformes</taxon>
        <taxon>Umbridae</taxon>
        <taxon>Dallia</taxon>
    </lineage>
</organism>
<gene>
    <name evidence="1" type="ORF">DPEC_G00110750</name>
</gene>
<dbReference type="Proteomes" id="UP001157502">
    <property type="component" value="Chromosome 9"/>
</dbReference>
<reference evidence="1" key="1">
    <citation type="submission" date="2021-05" db="EMBL/GenBank/DDBJ databases">
        <authorList>
            <person name="Pan Q."/>
            <person name="Jouanno E."/>
            <person name="Zahm M."/>
            <person name="Klopp C."/>
            <person name="Cabau C."/>
            <person name="Louis A."/>
            <person name="Berthelot C."/>
            <person name="Parey E."/>
            <person name="Roest Crollius H."/>
            <person name="Montfort J."/>
            <person name="Robinson-Rechavi M."/>
            <person name="Bouchez O."/>
            <person name="Lampietro C."/>
            <person name="Lopez Roques C."/>
            <person name="Donnadieu C."/>
            <person name="Postlethwait J."/>
            <person name="Bobe J."/>
            <person name="Dillon D."/>
            <person name="Chandos A."/>
            <person name="von Hippel F."/>
            <person name="Guiguen Y."/>
        </authorList>
    </citation>
    <scope>NUCLEOTIDE SEQUENCE</scope>
    <source>
        <strain evidence="1">YG-Jan2019</strain>
    </source>
</reference>
<protein>
    <submittedName>
        <fullName evidence="1">Uncharacterized protein</fullName>
    </submittedName>
</protein>
<name>A0ACC2GSQ7_DALPE</name>